<proteinExistence type="predicted"/>
<dbReference type="InterPro" id="IPR024191">
    <property type="entry name" value="Peptidase_M61"/>
</dbReference>
<dbReference type="Pfam" id="PF17820">
    <property type="entry name" value="PDZ_6"/>
    <property type="match status" value="1"/>
</dbReference>
<dbReference type="Proteomes" id="UP001368500">
    <property type="component" value="Unassembled WGS sequence"/>
</dbReference>
<dbReference type="InterPro" id="IPR041489">
    <property type="entry name" value="PDZ_6"/>
</dbReference>
<dbReference type="SMART" id="SM00228">
    <property type="entry name" value="PDZ"/>
    <property type="match status" value="1"/>
</dbReference>
<dbReference type="InterPro" id="IPR027268">
    <property type="entry name" value="Peptidase_M4/M1_CTD_sf"/>
</dbReference>
<name>A0ABU9B6S4_9BURK</name>
<dbReference type="Gene3D" id="2.30.42.10">
    <property type="match status" value="1"/>
</dbReference>
<feature type="domain" description="PDZ" evidence="1">
    <location>
        <begin position="481"/>
        <end position="534"/>
    </location>
</feature>
<organism evidence="2 3">
    <name type="scientific">Pseudaquabacterium rugosum</name>
    <dbReference type="NCBI Taxonomy" id="2984194"/>
    <lineage>
        <taxon>Bacteria</taxon>
        <taxon>Pseudomonadati</taxon>
        <taxon>Pseudomonadota</taxon>
        <taxon>Betaproteobacteria</taxon>
        <taxon>Burkholderiales</taxon>
        <taxon>Sphaerotilaceae</taxon>
        <taxon>Pseudaquabacterium</taxon>
    </lineage>
</organism>
<dbReference type="RefSeq" id="WP_341372552.1">
    <property type="nucleotide sequence ID" value="NZ_JBBUTF010000002.1"/>
</dbReference>
<dbReference type="Gene3D" id="1.10.390.10">
    <property type="entry name" value="Neutral Protease Domain 2"/>
    <property type="match status" value="1"/>
</dbReference>
<reference evidence="2 3" key="1">
    <citation type="submission" date="2024-04" db="EMBL/GenBank/DDBJ databases">
        <title>Novel species of the genus Ideonella isolated from streams.</title>
        <authorList>
            <person name="Lu H."/>
        </authorList>
    </citation>
    <scope>NUCLEOTIDE SEQUENCE [LARGE SCALE GENOMIC DNA]</scope>
    <source>
        <strain evidence="2 3">BYS139W</strain>
    </source>
</reference>
<dbReference type="InterPro" id="IPR040756">
    <property type="entry name" value="Peptidase_M61_N"/>
</dbReference>
<evidence type="ECO:0000313" key="2">
    <source>
        <dbReference type="EMBL" id="MEK8024780.1"/>
    </source>
</evidence>
<dbReference type="Pfam" id="PF05299">
    <property type="entry name" value="Peptidase_M61"/>
    <property type="match status" value="1"/>
</dbReference>
<dbReference type="SUPFAM" id="SSF55486">
    <property type="entry name" value="Metalloproteases ('zincins'), catalytic domain"/>
    <property type="match status" value="1"/>
</dbReference>
<dbReference type="InterPro" id="IPR001478">
    <property type="entry name" value="PDZ"/>
</dbReference>
<dbReference type="PROSITE" id="PS50106">
    <property type="entry name" value="PDZ"/>
    <property type="match status" value="1"/>
</dbReference>
<sequence length="603" mass="67027">MPAVRHHVEIDDLHTHHWRVTLTLEAPAAEQEVSFPVWIPGSYLVREFGRHLSDLTASQGGQPRAVEQLDKARWRVRCRGRGALVLRYRVYAYDNSVRASWLDAWRGFFNPTSLLLLAEGRRDEPQALTLGRLPAGWEVATAMPPAPAESAATARSAPARGRRAAAVQVGDLPPQGWLCADYDELADHPVELGSFWRGRFTAGGVPHEFVVAGAKPRFDGERLLRDVQKICEAQIRFWHGDEAPPFERYVFLLNAVEDGYGGLEHRASTALICNRRDLPVAETDAAAEGYVTLLGLISHEYFHTWNVKRLKPAEFARYDYGAENYTELLWFFEGFTSYYDDLFLRRCGLIDAPHYLKLIARTVNAVAAVPGRRVQSVAQASFDAWTKYYRQDENTLNATVSYYQKGALVALAFDLLLRRHGGTLDDAMRALWASSQGGPVTEADIVAAFEAQAGRPLADEVAAWVHGTAELPLAELLAEQGVDLGHERRPWTAALGLKLAEGPLSGVQVKQVAAGSAAARAGLAVGDELLAVDGWRVRRFEDSLAWTGRDQPVRLLLARDQRIHECRLQPPAADDAARRQATLKLADKPGRALARRRRDWIDA</sequence>
<keyword evidence="3" id="KW-1185">Reference proteome</keyword>
<dbReference type="Gene3D" id="2.60.40.3650">
    <property type="match status" value="1"/>
</dbReference>
<protein>
    <submittedName>
        <fullName evidence="2">PDZ domain-containing protein</fullName>
    </submittedName>
</protein>
<accession>A0ABU9B6S4</accession>
<dbReference type="InterPro" id="IPR036034">
    <property type="entry name" value="PDZ_sf"/>
</dbReference>
<dbReference type="InterPro" id="IPR007963">
    <property type="entry name" value="Peptidase_M61_catalytic"/>
</dbReference>
<comment type="caution">
    <text evidence="2">The sequence shown here is derived from an EMBL/GenBank/DDBJ whole genome shotgun (WGS) entry which is preliminary data.</text>
</comment>
<dbReference type="EMBL" id="JBBUTF010000002">
    <property type="protein sequence ID" value="MEK8024780.1"/>
    <property type="molecule type" value="Genomic_DNA"/>
</dbReference>
<dbReference type="Pfam" id="PF17899">
    <property type="entry name" value="Peptidase_M61_N"/>
    <property type="match status" value="1"/>
</dbReference>
<dbReference type="SUPFAM" id="SSF50156">
    <property type="entry name" value="PDZ domain-like"/>
    <property type="match status" value="1"/>
</dbReference>
<evidence type="ECO:0000259" key="1">
    <source>
        <dbReference type="PROSITE" id="PS50106"/>
    </source>
</evidence>
<gene>
    <name evidence="2" type="ORF">AACH11_02200</name>
</gene>
<dbReference type="PIRSF" id="PIRSF016493">
    <property type="entry name" value="Glycyl_aminpptds"/>
    <property type="match status" value="1"/>
</dbReference>
<evidence type="ECO:0000313" key="3">
    <source>
        <dbReference type="Proteomes" id="UP001368500"/>
    </source>
</evidence>